<dbReference type="AlphaFoldDB" id="A0A4S5CH56"/>
<dbReference type="Proteomes" id="UP000309618">
    <property type="component" value="Unassembled WGS sequence"/>
</dbReference>
<proteinExistence type="predicted"/>
<evidence type="ECO:0008006" key="3">
    <source>
        <dbReference type="Google" id="ProtNLM"/>
    </source>
</evidence>
<accession>A0A4S5CH56</accession>
<name>A0A4S5CH56_AERVE</name>
<protein>
    <recommendedName>
        <fullName evidence="3">Eac protein</fullName>
    </recommendedName>
</protein>
<reference evidence="1 2" key="1">
    <citation type="submission" date="2019-04" db="EMBL/GenBank/DDBJ databases">
        <title>Comparative genomics of Aeromonas veronii strains pathogenic to fish.</title>
        <authorList>
            <person name="Cascarano M.C."/>
            <person name="Smyrli M."/>
            <person name="Katharios P."/>
        </authorList>
    </citation>
    <scope>NUCLEOTIDE SEQUENCE [LARGE SCALE GENOMIC DNA]</scope>
    <source>
        <strain evidence="1 2">XU1</strain>
    </source>
</reference>
<gene>
    <name evidence="1" type="ORF">E8Q35_12590</name>
</gene>
<dbReference type="RefSeq" id="WP_136501842.1">
    <property type="nucleotide sequence ID" value="NZ_SSUX01000008.1"/>
</dbReference>
<evidence type="ECO:0000313" key="2">
    <source>
        <dbReference type="Proteomes" id="UP000309618"/>
    </source>
</evidence>
<dbReference type="EMBL" id="SSUX01000008">
    <property type="protein sequence ID" value="THJ45019.1"/>
    <property type="molecule type" value="Genomic_DNA"/>
</dbReference>
<organism evidence="1 2">
    <name type="scientific">Aeromonas veronii</name>
    <dbReference type="NCBI Taxonomy" id="654"/>
    <lineage>
        <taxon>Bacteria</taxon>
        <taxon>Pseudomonadati</taxon>
        <taxon>Pseudomonadota</taxon>
        <taxon>Gammaproteobacteria</taxon>
        <taxon>Aeromonadales</taxon>
        <taxon>Aeromonadaceae</taxon>
        <taxon>Aeromonas</taxon>
    </lineage>
</organism>
<sequence>MKPEEYYRYYKLSGEAAQKVNAEYKTTIPESRSKIIAELFAATGAIVFCERHDWGENGTFVSSICFPADHPFEVPVKILNKDKFEGRDVVIVSGKGNTKEGRLFNAKIREHIDTANKKLKDAPTYIDYLIKHFNIQCCTIGAPMGRGAAMISTHCGQSKNDENVLVFAIPNANGHAKQPDVPPEFVEITYGQFYDLTN</sequence>
<comment type="caution">
    <text evidence="1">The sequence shown here is derived from an EMBL/GenBank/DDBJ whole genome shotgun (WGS) entry which is preliminary data.</text>
</comment>
<evidence type="ECO:0000313" key="1">
    <source>
        <dbReference type="EMBL" id="THJ45019.1"/>
    </source>
</evidence>